<keyword evidence="2" id="KW-1185">Reference proteome</keyword>
<name>A0A8X6VB98_TRICX</name>
<dbReference type="EMBL" id="BMAU01021225">
    <property type="protein sequence ID" value="GFY01194.1"/>
    <property type="molecule type" value="Genomic_DNA"/>
</dbReference>
<protein>
    <submittedName>
        <fullName evidence="1">Uncharacterized protein</fullName>
    </submittedName>
</protein>
<proteinExistence type="predicted"/>
<dbReference type="AlphaFoldDB" id="A0A8X6VB98"/>
<evidence type="ECO:0000313" key="1">
    <source>
        <dbReference type="EMBL" id="GFY01194.1"/>
    </source>
</evidence>
<reference evidence="1" key="1">
    <citation type="submission" date="2020-08" db="EMBL/GenBank/DDBJ databases">
        <title>Multicomponent nature underlies the extraordinary mechanical properties of spider dragline silk.</title>
        <authorList>
            <person name="Kono N."/>
            <person name="Nakamura H."/>
            <person name="Mori M."/>
            <person name="Yoshida Y."/>
            <person name="Ohtoshi R."/>
            <person name="Malay A.D."/>
            <person name="Moran D.A.P."/>
            <person name="Tomita M."/>
            <person name="Numata K."/>
            <person name="Arakawa K."/>
        </authorList>
    </citation>
    <scope>NUCLEOTIDE SEQUENCE</scope>
</reference>
<gene>
    <name evidence="1" type="ORF">TNCV_5076611</name>
</gene>
<evidence type="ECO:0000313" key="2">
    <source>
        <dbReference type="Proteomes" id="UP000887159"/>
    </source>
</evidence>
<dbReference type="Proteomes" id="UP000887159">
    <property type="component" value="Unassembled WGS sequence"/>
</dbReference>
<comment type="caution">
    <text evidence="1">The sequence shown here is derived from an EMBL/GenBank/DDBJ whole genome shotgun (WGS) entry which is preliminary data.</text>
</comment>
<organism evidence="1 2">
    <name type="scientific">Trichonephila clavipes</name>
    <name type="common">Golden silk orbweaver</name>
    <name type="synonym">Nephila clavipes</name>
    <dbReference type="NCBI Taxonomy" id="2585209"/>
    <lineage>
        <taxon>Eukaryota</taxon>
        <taxon>Metazoa</taxon>
        <taxon>Ecdysozoa</taxon>
        <taxon>Arthropoda</taxon>
        <taxon>Chelicerata</taxon>
        <taxon>Arachnida</taxon>
        <taxon>Araneae</taxon>
        <taxon>Araneomorphae</taxon>
        <taxon>Entelegynae</taxon>
        <taxon>Araneoidea</taxon>
        <taxon>Nephilidae</taxon>
        <taxon>Trichonephila</taxon>
    </lineage>
</organism>
<accession>A0A8X6VB98</accession>
<sequence length="129" mass="14403">MAYLKSSPYSVNGIGLPSPGVDLLHPTVGYPADSVWINPMSISLSINSDSFTNYKTKGLHVTSLTFYFVMIANMTLTINRFEEQFVNKRPPLPHPFSRSVLPSNPIYFVVNMKIFISFVKHAKSASSED</sequence>